<dbReference type="InterPro" id="IPR023210">
    <property type="entry name" value="NADP_OxRdtase_dom"/>
</dbReference>
<dbReference type="Gene3D" id="3.20.20.100">
    <property type="entry name" value="NADP-dependent oxidoreductase domain"/>
    <property type="match status" value="1"/>
</dbReference>
<evidence type="ECO:0000256" key="4">
    <source>
        <dbReference type="PIRSR" id="PIRSR000097-1"/>
    </source>
</evidence>
<keyword evidence="2" id="KW-0521">NADP</keyword>
<comment type="similarity">
    <text evidence="1">Belongs to the aldo/keto reductase family.</text>
</comment>
<evidence type="ECO:0000256" key="1">
    <source>
        <dbReference type="ARBA" id="ARBA00007905"/>
    </source>
</evidence>
<proteinExistence type="inferred from homology"/>
<keyword evidence="3" id="KW-0560">Oxidoreductase</keyword>
<evidence type="ECO:0000256" key="3">
    <source>
        <dbReference type="ARBA" id="ARBA00023002"/>
    </source>
</evidence>
<reference evidence="8" key="1">
    <citation type="submission" date="2021-10" db="EMBL/GenBank/DDBJ databases">
        <title>Tropical sea cucumber genome reveals ecological adaptation and Cuvierian tubules defense mechanism.</title>
        <authorList>
            <person name="Chen T."/>
        </authorList>
    </citation>
    <scope>NUCLEOTIDE SEQUENCE</scope>
    <source>
        <strain evidence="8">Nanhai2018</strain>
        <tissue evidence="8">Muscle</tissue>
    </source>
</reference>
<dbReference type="Proteomes" id="UP001152320">
    <property type="component" value="Chromosome 4"/>
</dbReference>
<dbReference type="PROSITE" id="PS00798">
    <property type="entry name" value="ALDOKETO_REDUCTASE_1"/>
    <property type="match status" value="1"/>
</dbReference>
<name>A0A9Q1CFD2_HOLLE</name>
<dbReference type="Pfam" id="PF00248">
    <property type="entry name" value="Aldo_ket_red"/>
    <property type="match status" value="1"/>
</dbReference>
<accession>A0A9Q1CFD2</accession>
<dbReference type="PANTHER" id="PTHR11732">
    <property type="entry name" value="ALDO/KETO REDUCTASE"/>
    <property type="match status" value="1"/>
</dbReference>
<dbReference type="EMBL" id="JAIZAY010000004">
    <property type="protein sequence ID" value="KAJ8043614.1"/>
    <property type="molecule type" value="Genomic_DNA"/>
</dbReference>
<evidence type="ECO:0000313" key="9">
    <source>
        <dbReference type="Proteomes" id="UP001152320"/>
    </source>
</evidence>
<dbReference type="GO" id="GO:0016491">
    <property type="term" value="F:oxidoreductase activity"/>
    <property type="evidence" value="ECO:0007669"/>
    <property type="project" value="UniProtKB-KW"/>
</dbReference>
<organism evidence="8 9">
    <name type="scientific">Holothuria leucospilota</name>
    <name type="common">Black long sea cucumber</name>
    <name type="synonym">Mertensiothuria leucospilota</name>
    <dbReference type="NCBI Taxonomy" id="206669"/>
    <lineage>
        <taxon>Eukaryota</taxon>
        <taxon>Metazoa</taxon>
        <taxon>Echinodermata</taxon>
        <taxon>Eleutherozoa</taxon>
        <taxon>Echinozoa</taxon>
        <taxon>Holothuroidea</taxon>
        <taxon>Aspidochirotacea</taxon>
        <taxon>Aspidochirotida</taxon>
        <taxon>Holothuriidae</taxon>
        <taxon>Holothuria</taxon>
    </lineage>
</organism>
<evidence type="ECO:0000259" key="7">
    <source>
        <dbReference type="Pfam" id="PF00248"/>
    </source>
</evidence>
<protein>
    <submittedName>
        <fullName evidence="8">Alcohol dehydrogenase [NADP(+)] A</fullName>
    </submittedName>
</protein>
<keyword evidence="9" id="KW-1185">Reference proteome</keyword>
<gene>
    <name evidence="8" type="ORF">HOLleu_10792</name>
</gene>
<dbReference type="FunFam" id="3.20.20.100:FF:000006">
    <property type="entry name" value="Aldo-keto reductase family 1 member A1"/>
    <property type="match status" value="1"/>
</dbReference>
<feature type="active site" description="Proton donor" evidence="4">
    <location>
        <position position="58"/>
    </location>
</feature>
<dbReference type="InterPro" id="IPR018170">
    <property type="entry name" value="Aldo/ket_reductase_CS"/>
</dbReference>
<evidence type="ECO:0000256" key="2">
    <source>
        <dbReference type="ARBA" id="ARBA00022857"/>
    </source>
</evidence>
<feature type="domain" description="NADP-dependent oxidoreductase" evidence="7">
    <location>
        <begin position="24"/>
        <end position="302"/>
    </location>
</feature>
<dbReference type="OrthoDB" id="416253at2759"/>
<dbReference type="InterPro" id="IPR036812">
    <property type="entry name" value="NAD(P)_OxRdtase_dom_sf"/>
</dbReference>
<evidence type="ECO:0000256" key="6">
    <source>
        <dbReference type="PIRSR" id="PIRSR000097-3"/>
    </source>
</evidence>
<dbReference type="PRINTS" id="PR00069">
    <property type="entry name" value="ALDKETRDTASE"/>
</dbReference>
<evidence type="ECO:0000313" key="8">
    <source>
        <dbReference type="EMBL" id="KAJ8043614.1"/>
    </source>
</evidence>
<dbReference type="InterPro" id="IPR020471">
    <property type="entry name" value="AKR"/>
</dbReference>
<dbReference type="SUPFAM" id="SSF51430">
    <property type="entry name" value="NAD(P)-linked oxidoreductase"/>
    <property type="match status" value="1"/>
</dbReference>
<feature type="binding site" evidence="5">
    <location>
        <position position="120"/>
    </location>
    <ligand>
        <name>substrate</name>
    </ligand>
</feature>
<feature type="site" description="Lowers pKa of active site Tyr" evidence="6">
    <location>
        <position position="87"/>
    </location>
</feature>
<evidence type="ECO:0000256" key="5">
    <source>
        <dbReference type="PIRSR" id="PIRSR000097-2"/>
    </source>
</evidence>
<sequence length="326" mass="36899">MMEKHLTEDGKNFKLANGALMPLLGLGTYTGEHPEQVYNACVAAVKSGYRLIDCAFAYQNEEEVGRAVAKCIKDGLIKREDIFITNKLWNTMHNPEDVQPACERSLKKMGLEYFDLYIIHWPFGVAKPDDPDEFFKLDADGKKIYDPVPLTDTWTAMETLVDLGLCKAIGLSNCSIDQMKRILAIAKHPLANNQVELQLYLSQNELVEFCAKNKISVTGYSPLYNPSRYWKRECDPPPLMDNETIVAMGKKYGKSPAQVMLRFQVQRGLAVVPKSFNPSRIALNLDIFDFKLSDEDMKILHGFNINYRSIGGFGVEGMEGHPEFPW</sequence>
<dbReference type="AlphaFoldDB" id="A0A9Q1CFD2"/>
<dbReference type="PIRSF" id="PIRSF000097">
    <property type="entry name" value="AKR"/>
    <property type="match status" value="1"/>
</dbReference>
<comment type="caution">
    <text evidence="8">The sequence shown here is derived from an EMBL/GenBank/DDBJ whole genome shotgun (WGS) entry which is preliminary data.</text>
</comment>